<sequence>MISATNGSGKTTFFHSLVNLKAVDQGTVTFDQLPFDQHKHQVFYYETSDWLDQNMSGMDYLKLVKKLWHSDLEIDVEINFWKMTDYINLPIKKYSLGMKQRVLIAMYLISDADYLIMDEISNGLDEESRDKLFNRLRALTNQRNKCILLSSHYREETSTAIDHVLELKNETMTEIWQ</sequence>
<comment type="caution">
    <text evidence="4">The sequence shown here is derived from an EMBL/GenBank/DDBJ whole genome shotgun (WGS) entry which is preliminary data.</text>
</comment>
<dbReference type="Gene3D" id="3.40.50.300">
    <property type="entry name" value="P-loop containing nucleotide triphosphate hydrolases"/>
    <property type="match status" value="1"/>
</dbReference>
<dbReference type="InterPro" id="IPR003439">
    <property type="entry name" value="ABC_transporter-like_ATP-bd"/>
</dbReference>
<dbReference type="EMBL" id="AYZR01000004">
    <property type="protein sequence ID" value="KRM94421.1"/>
    <property type="molecule type" value="Genomic_DNA"/>
</dbReference>
<dbReference type="Pfam" id="PF00005">
    <property type="entry name" value="ABC_tran"/>
    <property type="match status" value="1"/>
</dbReference>
<keyword evidence="2" id="KW-0067">ATP-binding</keyword>
<dbReference type="PANTHER" id="PTHR43158">
    <property type="entry name" value="SKFA PEPTIDE EXPORT ATP-BINDING PROTEIN SKFE"/>
    <property type="match status" value="1"/>
</dbReference>
<dbReference type="InterPro" id="IPR027417">
    <property type="entry name" value="P-loop_NTPase"/>
</dbReference>
<dbReference type="GO" id="GO:0016887">
    <property type="term" value="F:ATP hydrolysis activity"/>
    <property type="evidence" value="ECO:0007669"/>
    <property type="project" value="InterPro"/>
</dbReference>
<evidence type="ECO:0000256" key="2">
    <source>
        <dbReference type="ARBA" id="ARBA00022840"/>
    </source>
</evidence>
<dbReference type="PANTHER" id="PTHR43158:SF7">
    <property type="entry name" value="ABC TRANSPORTER, ATP-BINDING PROTEIN"/>
    <property type="match status" value="1"/>
</dbReference>
<name>A0A0R2CSP0_9LACO</name>
<dbReference type="SUPFAM" id="SSF52540">
    <property type="entry name" value="P-loop containing nucleoside triphosphate hydrolases"/>
    <property type="match status" value="1"/>
</dbReference>
<organism evidence="4 5">
    <name type="scientific">Lentilactobacillus senioris DSM 24302 = JCM 17472</name>
    <dbReference type="NCBI Taxonomy" id="1423802"/>
    <lineage>
        <taxon>Bacteria</taxon>
        <taxon>Bacillati</taxon>
        <taxon>Bacillota</taxon>
        <taxon>Bacilli</taxon>
        <taxon>Lactobacillales</taxon>
        <taxon>Lactobacillaceae</taxon>
        <taxon>Lentilactobacillus</taxon>
    </lineage>
</organism>
<protein>
    <submittedName>
        <fullName evidence="4">ABC superfamily ATP binding cassette transporter, ABC protein</fullName>
    </submittedName>
</protein>
<feature type="domain" description="ABC transporter" evidence="3">
    <location>
        <begin position="5"/>
        <end position="120"/>
    </location>
</feature>
<gene>
    <name evidence="4" type="ORF">FC56_GL001376</name>
</gene>
<evidence type="ECO:0000313" key="4">
    <source>
        <dbReference type="EMBL" id="KRM94421.1"/>
    </source>
</evidence>
<evidence type="ECO:0000313" key="5">
    <source>
        <dbReference type="Proteomes" id="UP000051256"/>
    </source>
</evidence>
<accession>A0A0R2CSP0</accession>
<dbReference type="Proteomes" id="UP000051256">
    <property type="component" value="Unassembled WGS sequence"/>
</dbReference>
<dbReference type="PATRIC" id="fig|1423802.4.peg.1395"/>
<dbReference type="STRING" id="1423802.FC56_GL001376"/>
<evidence type="ECO:0000256" key="1">
    <source>
        <dbReference type="ARBA" id="ARBA00022741"/>
    </source>
</evidence>
<keyword evidence="1" id="KW-0547">Nucleotide-binding</keyword>
<dbReference type="AlphaFoldDB" id="A0A0R2CSP0"/>
<evidence type="ECO:0000259" key="3">
    <source>
        <dbReference type="Pfam" id="PF00005"/>
    </source>
</evidence>
<dbReference type="GO" id="GO:0005524">
    <property type="term" value="F:ATP binding"/>
    <property type="evidence" value="ECO:0007669"/>
    <property type="project" value="UniProtKB-KW"/>
</dbReference>
<proteinExistence type="predicted"/>
<keyword evidence="5" id="KW-1185">Reference proteome</keyword>
<reference evidence="4 5" key="1">
    <citation type="journal article" date="2015" name="Genome Announc.">
        <title>Expanding the biotechnology potential of lactobacilli through comparative genomics of 213 strains and associated genera.</title>
        <authorList>
            <person name="Sun Z."/>
            <person name="Harris H.M."/>
            <person name="McCann A."/>
            <person name="Guo C."/>
            <person name="Argimon S."/>
            <person name="Zhang W."/>
            <person name="Yang X."/>
            <person name="Jeffery I.B."/>
            <person name="Cooney J.C."/>
            <person name="Kagawa T.F."/>
            <person name="Liu W."/>
            <person name="Song Y."/>
            <person name="Salvetti E."/>
            <person name="Wrobel A."/>
            <person name="Rasinkangas P."/>
            <person name="Parkhill J."/>
            <person name="Rea M.C."/>
            <person name="O'Sullivan O."/>
            <person name="Ritari J."/>
            <person name="Douillard F.P."/>
            <person name="Paul Ross R."/>
            <person name="Yang R."/>
            <person name="Briner A.E."/>
            <person name="Felis G.E."/>
            <person name="de Vos W.M."/>
            <person name="Barrangou R."/>
            <person name="Klaenhammer T.R."/>
            <person name="Caufield P.W."/>
            <person name="Cui Y."/>
            <person name="Zhang H."/>
            <person name="O'Toole P.W."/>
        </authorList>
    </citation>
    <scope>NUCLEOTIDE SEQUENCE [LARGE SCALE GENOMIC DNA]</scope>
    <source>
        <strain evidence="4 5">DSM 24302</strain>
    </source>
</reference>